<protein>
    <submittedName>
        <fullName evidence="3">Uncharacterized protein</fullName>
    </submittedName>
</protein>
<reference evidence="3" key="1">
    <citation type="submission" date="2023-03" db="EMBL/GenBank/DDBJ databases">
        <title>Massive genome expansion in bonnet fungi (Mycena s.s.) driven by repeated elements and novel gene families across ecological guilds.</title>
        <authorList>
            <consortium name="Lawrence Berkeley National Laboratory"/>
            <person name="Harder C.B."/>
            <person name="Miyauchi S."/>
            <person name="Viragh M."/>
            <person name="Kuo A."/>
            <person name="Thoen E."/>
            <person name="Andreopoulos B."/>
            <person name="Lu D."/>
            <person name="Skrede I."/>
            <person name="Drula E."/>
            <person name="Henrissat B."/>
            <person name="Morin E."/>
            <person name="Kohler A."/>
            <person name="Barry K."/>
            <person name="LaButti K."/>
            <person name="Morin E."/>
            <person name="Salamov A."/>
            <person name="Lipzen A."/>
            <person name="Mereny Z."/>
            <person name="Hegedus B."/>
            <person name="Baldrian P."/>
            <person name="Stursova M."/>
            <person name="Weitz H."/>
            <person name="Taylor A."/>
            <person name="Grigoriev I.V."/>
            <person name="Nagy L.G."/>
            <person name="Martin F."/>
            <person name="Kauserud H."/>
        </authorList>
    </citation>
    <scope>NUCLEOTIDE SEQUENCE</scope>
    <source>
        <strain evidence="3">CBHHK173m</strain>
    </source>
</reference>
<feature type="compositionally biased region" description="Low complexity" evidence="1">
    <location>
        <begin position="137"/>
        <end position="171"/>
    </location>
</feature>
<dbReference type="Proteomes" id="UP001222325">
    <property type="component" value="Unassembled WGS sequence"/>
</dbReference>
<accession>A0AAD6U8T8</accession>
<evidence type="ECO:0000256" key="1">
    <source>
        <dbReference type="SAM" id="MobiDB-lite"/>
    </source>
</evidence>
<gene>
    <name evidence="3" type="ORF">B0H15DRAFT_143680</name>
</gene>
<feature type="region of interest" description="Disordered" evidence="1">
    <location>
        <begin position="135"/>
        <end position="171"/>
    </location>
</feature>
<feature type="signal peptide" evidence="2">
    <location>
        <begin position="1"/>
        <end position="45"/>
    </location>
</feature>
<proteinExistence type="predicted"/>
<organism evidence="3 4">
    <name type="scientific">Mycena belliarum</name>
    <dbReference type="NCBI Taxonomy" id="1033014"/>
    <lineage>
        <taxon>Eukaryota</taxon>
        <taxon>Fungi</taxon>
        <taxon>Dikarya</taxon>
        <taxon>Basidiomycota</taxon>
        <taxon>Agaricomycotina</taxon>
        <taxon>Agaricomycetes</taxon>
        <taxon>Agaricomycetidae</taxon>
        <taxon>Agaricales</taxon>
        <taxon>Marasmiineae</taxon>
        <taxon>Mycenaceae</taxon>
        <taxon>Mycena</taxon>
    </lineage>
</organism>
<name>A0AAD6U8T8_9AGAR</name>
<keyword evidence="2" id="KW-0732">Signal</keyword>
<dbReference type="AlphaFoldDB" id="A0AAD6U8T8"/>
<keyword evidence="4" id="KW-1185">Reference proteome</keyword>
<feature type="chain" id="PRO_5042037306" evidence="2">
    <location>
        <begin position="46"/>
        <end position="235"/>
    </location>
</feature>
<evidence type="ECO:0000313" key="4">
    <source>
        <dbReference type="Proteomes" id="UP001222325"/>
    </source>
</evidence>
<dbReference type="EMBL" id="JARJCN010000015">
    <property type="protein sequence ID" value="KAJ7093866.1"/>
    <property type="molecule type" value="Genomic_DNA"/>
</dbReference>
<evidence type="ECO:0000313" key="3">
    <source>
        <dbReference type="EMBL" id="KAJ7093866.1"/>
    </source>
</evidence>
<evidence type="ECO:0000256" key="2">
    <source>
        <dbReference type="SAM" id="SignalP"/>
    </source>
</evidence>
<comment type="caution">
    <text evidence="3">The sequence shown here is derived from an EMBL/GenBank/DDBJ whole genome shotgun (WGS) entry which is preliminary data.</text>
</comment>
<sequence>MDAVIQSLLIFSPSSRLNFSSTPSGMSCALKFCAALLLVASVAVAIEIEAPVNAASSSPIVIKWTPDPSLDVKEFSIELVHPEFNEAFAIANSVNPTAGTVEVNLPAVPAAGGYTIEFVNVSDINDVLGSSPEFSIAPPASTSESASSSATRASGTLSGASATATAPMSGSTSMSMSGVTASAASSAAASARSSAASASASPSSAAARTSVRGTSAALVCTGVVSIGLLSASWIL</sequence>